<sequence length="135" mass="15340">MVSLPLGLYGAREVTVLAKQYAQRGAHENEIVSEIAGALWEWPPAVCGSHGKDTDAQLKNLQRWCQVSYLQFKNISGKFGAEDTGIRKCMSCFLFDRKLTTGGYVCTSSYMRLNKTLAKFYRTLDYLHHFLVEYS</sequence>
<gene>
    <name evidence="1" type="ORF">K7432_010538</name>
</gene>
<dbReference type="EMBL" id="JASJQH010007608">
    <property type="protein sequence ID" value="KAK9703854.1"/>
    <property type="molecule type" value="Genomic_DNA"/>
</dbReference>
<accession>A0ABR2VW88</accession>
<evidence type="ECO:0000313" key="2">
    <source>
        <dbReference type="Proteomes" id="UP001479436"/>
    </source>
</evidence>
<comment type="caution">
    <text evidence="1">The sequence shown here is derived from an EMBL/GenBank/DDBJ whole genome shotgun (WGS) entry which is preliminary data.</text>
</comment>
<keyword evidence="2" id="KW-1185">Reference proteome</keyword>
<name>A0ABR2VW88_9FUNG</name>
<proteinExistence type="predicted"/>
<dbReference type="Proteomes" id="UP001479436">
    <property type="component" value="Unassembled WGS sequence"/>
</dbReference>
<reference evidence="1 2" key="1">
    <citation type="submission" date="2023-04" db="EMBL/GenBank/DDBJ databases">
        <title>Genome of Basidiobolus ranarum AG-B5.</title>
        <authorList>
            <person name="Stajich J.E."/>
            <person name="Carter-House D."/>
            <person name="Gryganskyi A."/>
        </authorList>
    </citation>
    <scope>NUCLEOTIDE SEQUENCE [LARGE SCALE GENOMIC DNA]</scope>
    <source>
        <strain evidence="1 2">AG-B5</strain>
    </source>
</reference>
<protein>
    <submittedName>
        <fullName evidence="1">Uncharacterized protein</fullName>
    </submittedName>
</protein>
<evidence type="ECO:0000313" key="1">
    <source>
        <dbReference type="EMBL" id="KAK9703854.1"/>
    </source>
</evidence>
<organism evidence="1 2">
    <name type="scientific">Basidiobolus ranarum</name>
    <dbReference type="NCBI Taxonomy" id="34480"/>
    <lineage>
        <taxon>Eukaryota</taxon>
        <taxon>Fungi</taxon>
        <taxon>Fungi incertae sedis</taxon>
        <taxon>Zoopagomycota</taxon>
        <taxon>Entomophthoromycotina</taxon>
        <taxon>Basidiobolomycetes</taxon>
        <taxon>Basidiobolales</taxon>
        <taxon>Basidiobolaceae</taxon>
        <taxon>Basidiobolus</taxon>
    </lineage>
</organism>